<feature type="region of interest" description="Disordered" evidence="1">
    <location>
        <begin position="1"/>
        <end position="44"/>
    </location>
</feature>
<evidence type="ECO:0000313" key="3">
    <source>
        <dbReference type="Proteomes" id="UP000676310"/>
    </source>
</evidence>
<evidence type="ECO:0000313" key="2">
    <source>
        <dbReference type="EMBL" id="CAG5147276.1"/>
    </source>
</evidence>
<dbReference type="Proteomes" id="UP000676310">
    <property type="component" value="Unassembled WGS sequence"/>
</dbReference>
<dbReference type="RefSeq" id="XP_043165548.1">
    <property type="nucleotide sequence ID" value="XM_043309613.1"/>
</dbReference>
<dbReference type="SUPFAM" id="SSF53335">
    <property type="entry name" value="S-adenosyl-L-methionine-dependent methyltransferases"/>
    <property type="match status" value="1"/>
</dbReference>
<reference evidence="2" key="1">
    <citation type="submission" date="2021-05" db="EMBL/GenBank/DDBJ databases">
        <authorList>
            <person name="Stam R."/>
        </authorList>
    </citation>
    <scope>NUCLEOTIDE SEQUENCE</scope>
    <source>
        <strain evidence="2">CS162</strain>
    </source>
</reference>
<name>A0A8J2HWG1_9PLEO</name>
<dbReference type="GeneID" id="67013410"/>
<comment type="caution">
    <text evidence="2">The sequence shown here is derived from an EMBL/GenBank/DDBJ whole genome shotgun (WGS) entry which is preliminary data.</text>
</comment>
<organism evidence="2 3">
    <name type="scientific">Alternaria atra</name>
    <dbReference type="NCBI Taxonomy" id="119953"/>
    <lineage>
        <taxon>Eukaryota</taxon>
        <taxon>Fungi</taxon>
        <taxon>Dikarya</taxon>
        <taxon>Ascomycota</taxon>
        <taxon>Pezizomycotina</taxon>
        <taxon>Dothideomycetes</taxon>
        <taxon>Pleosporomycetidae</taxon>
        <taxon>Pleosporales</taxon>
        <taxon>Pleosporineae</taxon>
        <taxon>Pleosporaceae</taxon>
        <taxon>Alternaria</taxon>
        <taxon>Alternaria sect. Ulocladioides</taxon>
    </lineage>
</organism>
<dbReference type="Gene3D" id="3.40.50.150">
    <property type="entry name" value="Vaccinia Virus protein VP39"/>
    <property type="match status" value="1"/>
</dbReference>
<sequence>MTTSTSDPVPSDRLRPLSSATNLTDFTQSTVEPEEELPSDGEYDDLEVQSLSPSMYENEKKYGRTYHSFHAGAYPFPNDQPEIYRLDWQHAIIKCLLHRRNYFAPLKSKKPKRMLDIGCGTGIWCFEMAAEFPKCRVEGIDLTPIQRKISYSNIDFYLEDILSPSWWRPKEPESYMYDYIHTRMSLGIFNDFREIIQKSYNNLRPGGWMESQEMYSKLQCADDMPANYPLKEWSELSDKAAHNLGRPLRIADKLKRWYKEAGFVDVHEEVFAIPVNQWPKSDREKMLGKYCSWNLMLGLQGWSLEYFVEGLGYTPAEVEVYLAHVRNSVVDESVHAFYNFYVVWGRKPYDDEPGSTTPKPHHWPQPPDDDDNDDESVRWSTRNSEDA</sequence>
<accession>A0A8J2HWG1</accession>
<gene>
    <name evidence="2" type="ORF">ALTATR162_LOCUS2011</name>
</gene>
<protein>
    <recommendedName>
        <fullName evidence="4">S-adenosyl-L-methionine-dependent methyltransferase</fullName>
    </recommendedName>
</protein>
<dbReference type="AlphaFoldDB" id="A0A8J2HWG1"/>
<dbReference type="OrthoDB" id="2013972at2759"/>
<dbReference type="Pfam" id="PF13489">
    <property type="entry name" value="Methyltransf_23"/>
    <property type="match status" value="1"/>
</dbReference>
<proteinExistence type="predicted"/>
<dbReference type="CDD" id="cd02440">
    <property type="entry name" value="AdoMet_MTases"/>
    <property type="match status" value="1"/>
</dbReference>
<evidence type="ECO:0008006" key="4">
    <source>
        <dbReference type="Google" id="ProtNLM"/>
    </source>
</evidence>
<feature type="compositionally biased region" description="Polar residues" evidence="1">
    <location>
        <begin position="18"/>
        <end position="31"/>
    </location>
</feature>
<dbReference type="PANTHER" id="PTHR43591">
    <property type="entry name" value="METHYLTRANSFERASE"/>
    <property type="match status" value="1"/>
</dbReference>
<dbReference type="PANTHER" id="PTHR43591:SF14">
    <property type="entry name" value="METHYLTRANSFERASE"/>
    <property type="match status" value="1"/>
</dbReference>
<evidence type="ECO:0000256" key="1">
    <source>
        <dbReference type="SAM" id="MobiDB-lite"/>
    </source>
</evidence>
<feature type="compositionally biased region" description="Acidic residues" evidence="1">
    <location>
        <begin position="32"/>
        <end position="44"/>
    </location>
</feature>
<dbReference type="EMBL" id="CAJRGZ010000015">
    <property type="protein sequence ID" value="CAG5147276.1"/>
    <property type="molecule type" value="Genomic_DNA"/>
</dbReference>
<keyword evidence="3" id="KW-1185">Reference proteome</keyword>
<dbReference type="GO" id="GO:0008168">
    <property type="term" value="F:methyltransferase activity"/>
    <property type="evidence" value="ECO:0007669"/>
    <property type="project" value="TreeGrafter"/>
</dbReference>
<feature type="region of interest" description="Disordered" evidence="1">
    <location>
        <begin position="350"/>
        <end position="387"/>
    </location>
</feature>
<feature type="compositionally biased region" description="Polar residues" evidence="1">
    <location>
        <begin position="378"/>
        <end position="387"/>
    </location>
</feature>
<dbReference type="InterPro" id="IPR029063">
    <property type="entry name" value="SAM-dependent_MTases_sf"/>
</dbReference>